<evidence type="ECO:0000256" key="1">
    <source>
        <dbReference type="ARBA" id="ARBA00004651"/>
    </source>
</evidence>
<evidence type="ECO:0000259" key="18">
    <source>
        <dbReference type="Pfam" id="PF00501"/>
    </source>
</evidence>
<sequence length="562" mass="63455">MTFIDDQDKVTPYTFQQVDKITNQVANALKADGMKYGDCIALMMDNKPEFVFSWLGVAKAGGITALINTNLSSKSLLHSFVTSKATRFIIGSEHLKVVDDLRQEIKNSDNPETQIVSNGKYYIEGTNAPGYLSFDSFIEKQPPHLIGGFPPERNGSHPLLYIYTSGTTGLPKASIITNLRLAMPGIAFTNTYRIQPTDIYYCSLPFYHSSATLICLSASWYSGAKLVFRRKFSASKFWKDCIKCNCTVAQYIGELCHYLLERPPAQEDKAHGVRMMIGNGMRSNIWEKFKERFNVKQIGEFYAATEGPAAIFNGMDKTGAIGYVPKILMRILDGVPLIKYDVENDEILKDEKGFCIRCKPGEVGQFVTVIDPLKGSEFRGYTNKEATEKKILRDVFKKGDMWYLSGDLLKMDKDGFFYFVDRIGDTFRWKGENVSTGEVELTISDFPGINEVNVYGVRMPNTSGRAGMASIVVEDLSLFDFKKFYDYTNEKLPSYAVPLFLRFPKSIEVTGTLKHLKAAKREEGFNPDIVKDPMYFIDKDAKTYIPLTKETYLSITQKKAKL</sequence>
<keyword evidence="5" id="KW-0436">Ligase</keyword>
<dbReference type="Gene3D" id="3.30.300.30">
    <property type="match status" value="1"/>
</dbReference>
<evidence type="ECO:0000256" key="5">
    <source>
        <dbReference type="ARBA" id="ARBA00022598"/>
    </source>
</evidence>
<dbReference type="PANTHER" id="PTHR43107:SF15">
    <property type="entry name" value="FATTY ACID TRANSPORT PROTEIN 3, ISOFORM A"/>
    <property type="match status" value="1"/>
</dbReference>
<feature type="domain" description="AMP-dependent synthetase/ligase" evidence="18">
    <location>
        <begin position="9"/>
        <end position="333"/>
    </location>
</feature>
<dbReference type="GO" id="GO:0005524">
    <property type="term" value="F:ATP binding"/>
    <property type="evidence" value="ECO:0007669"/>
    <property type="project" value="UniProtKB-KW"/>
</dbReference>
<comment type="similarity">
    <text evidence="2">Belongs to the ATP-dependent AMP-binding enzyme family.</text>
</comment>
<dbReference type="FunFam" id="3.30.300.30:FF:000020">
    <property type="entry name" value="Long-chain fatty acid transporter"/>
    <property type="match status" value="1"/>
</dbReference>
<evidence type="ECO:0000256" key="17">
    <source>
        <dbReference type="ARBA" id="ARBA00078285"/>
    </source>
</evidence>
<dbReference type="Gene3D" id="3.40.50.12780">
    <property type="entry name" value="N-terminal domain of ligase-like"/>
    <property type="match status" value="1"/>
</dbReference>
<evidence type="ECO:0000256" key="14">
    <source>
        <dbReference type="ARBA" id="ARBA00051585"/>
    </source>
</evidence>
<dbReference type="GO" id="GO:0005778">
    <property type="term" value="C:peroxisomal membrane"/>
    <property type="evidence" value="ECO:0007669"/>
    <property type="project" value="UniProtKB-SubCell"/>
</dbReference>
<evidence type="ECO:0000256" key="12">
    <source>
        <dbReference type="ARBA" id="ARBA00023140"/>
    </source>
</evidence>
<evidence type="ECO:0000256" key="4">
    <source>
        <dbReference type="ARBA" id="ARBA00022475"/>
    </source>
</evidence>
<keyword evidence="10" id="KW-0445">Lipid transport</keyword>
<dbReference type="SUPFAM" id="SSF56801">
    <property type="entry name" value="Acetyl-CoA synthetase-like"/>
    <property type="match status" value="1"/>
</dbReference>
<accession>A0A6B2L0X2</accession>
<dbReference type="InterPro" id="IPR042099">
    <property type="entry name" value="ANL_N_sf"/>
</dbReference>
<dbReference type="EMBL" id="GIBP01001556">
    <property type="protein sequence ID" value="NDV30525.1"/>
    <property type="molecule type" value="Transcribed_RNA"/>
</dbReference>
<keyword evidence="11" id="KW-0472">Membrane</keyword>
<keyword evidence="9" id="KW-1133">Transmembrane helix</keyword>
<evidence type="ECO:0000313" key="19">
    <source>
        <dbReference type="EMBL" id="NDV30525.1"/>
    </source>
</evidence>
<dbReference type="InterPro" id="IPR045851">
    <property type="entry name" value="AMP-bd_C_sf"/>
</dbReference>
<keyword evidence="12" id="KW-0576">Peroxisome</keyword>
<evidence type="ECO:0000256" key="16">
    <source>
        <dbReference type="ARBA" id="ARBA00068795"/>
    </source>
</evidence>
<evidence type="ECO:0000256" key="9">
    <source>
        <dbReference type="ARBA" id="ARBA00022989"/>
    </source>
</evidence>
<name>A0A6B2L0X2_9EUKA</name>
<evidence type="ECO:0000256" key="2">
    <source>
        <dbReference type="ARBA" id="ARBA00006432"/>
    </source>
</evidence>
<dbReference type="NCBIfam" id="NF006134">
    <property type="entry name" value="PRK08279.1"/>
    <property type="match status" value="1"/>
</dbReference>
<evidence type="ECO:0000256" key="3">
    <source>
        <dbReference type="ARBA" id="ARBA00022448"/>
    </source>
</evidence>
<keyword evidence="7" id="KW-0547">Nucleotide-binding</keyword>
<comment type="function">
    <text evidence="15">Acyl-CoA synthetase required for both the import of long chain fatty acids (LCFAs) (C14-C18) and the activation very long chain fatty acids (VLCFAs) (C20-C26) by esterification of the fatty acids into metabolically active CoA-thioesters for subsequent degradation or incorporation into phospholipids. The transport and fatty acyl-CoA synthetase activities are genetically separable and are thus independent activities. Esterifies VLCFAs in the peroxisome matrix. The VLCFAs are actively transported into peroxisomes by a PXA1-PXA2 heterodimeric transporter in the peroxisomal membrane.</text>
</comment>
<evidence type="ECO:0000256" key="6">
    <source>
        <dbReference type="ARBA" id="ARBA00022692"/>
    </source>
</evidence>
<proteinExistence type="inferred from homology"/>
<protein>
    <recommendedName>
        <fullName evidence="16">Very long-chain fatty acid transport protein</fullName>
    </recommendedName>
    <alternativeName>
        <fullName evidence="17">Very-long-chain acyl-CoA synthetase</fullName>
    </alternativeName>
</protein>
<dbReference type="PANTHER" id="PTHR43107">
    <property type="entry name" value="LONG-CHAIN FATTY ACID TRANSPORT PROTEIN"/>
    <property type="match status" value="1"/>
</dbReference>
<dbReference type="GO" id="GO:0044539">
    <property type="term" value="P:long-chain fatty acid import into cell"/>
    <property type="evidence" value="ECO:0007669"/>
    <property type="project" value="TreeGrafter"/>
</dbReference>
<evidence type="ECO:0000256" key="7">
    <source>
        <dbReference type="ARBA" id="ARBA00022741"/>
    </source>
</evidence>
<comment type="catalytic activity">
    <reaction evidence="14">
        <text>a very long-chain fatty acid + ATP + CoA = a very long-chain fatty acyl-CoA + AMP + diphosphate</text>
        <dbReference type="Rhea" id="RHEA:54536"/>
        <dbReference type="ChEBI" id="CHEBI:30616"/>
        <dbReference type="ChEBI" id="CHEBI:33019"/>
        <dbReference type="ChEBI" id="CHEBI:57287"/>
        <dbReference type="ChEBI" id="CHEBI:58950"/>
        <dbReference type="ChEBI" id="CHEBI:138261"/>
        <dbReference type="ChEBI" id="CHEBI:456215"/>
    </reaction>
</comment>
<dbReference type="GO" id="GO:0005886">
    <property type="term" value="C:plasma membrane"/>
    <property type="evidence" value="ECO:0007669"/>
    <property type="project" value="UniProtKB-SubCell"/>
</dbReference>
<keyword evidence="3" id="KW-0813">Transport</keyword>
<keyword evidence="8" id="KW-0067">ATP-binding</keyword>
<dbReference type="FunFam" id="3.40.50.12780:FF:000019">
    <property type="entry name" value="Long-chain fatty acid transporter"/>
    <property type="match status" value="1"/>
</dbReference>
<evidence type="ECO:0000256" key="8">
    <source>
        <dbReference type="ARBA" id="ARBA00022840"/>
    </source>
</evidence>
<dbReference type="InterPro" id="IPR020845">
    <property type="entry name" value="AMP-binding_CS"/>
</dbReference>
<keyword evidence="6" id="KW-0812">Transmembrane</keyword>
<evidence type="ECO:0000256" key="11">
    <source>
        <dbReference type="ARBA" id="ARBA00023136"/>
    </source>
</evidence>
<keyword evidence="4" id="KW-1003">Cell membrane</keyword>
<organism evidence="19">
    <name type="scientific">Arcella intermedia</name>
    <dbReference type="NCBI Taxonomy" id="1963864"/>
    <lineage>
        <taxon>Eukaryota</taxon>
        <taxon>Amoebozoa</taxon>
        <taxon>Tubulinea</taxon>
        <taxon>Elardia</taxon>
        <taxon>Arcellinida</taxon>
        <taxon>Sphaerothecina</taxon>
        <taxon>Arcellidae</taxon>
        <taxon>Arcella</taxon>
    </lineage>
</organism>
<evidence type="ECO:0000256" key="10">
    <source>
        <dbReference type="ARBA" id="ARBA00023055"/>
    </source>
</evidence>
<dbReference type="GO" id="GO:0005324">
    <property type="term" value="F:long-chain fatty acid transmembrane transporter activity"/>
    <property type="evidence" value="ECO:0007669"/>
    <property type="project" value="TreeGrafter"/>
</dbReference>
<reference evidence="19" key="1">
    <citation type="journal article" date="2020" name="J. Eukaryot. Microbiol.">
        <title>De novo Sequencing, Assembly and Annotation of the Transcriptome for the Free-Living Testate Amoeba Arcella intermedia.</title>
        <authorList>
            <person name="Ribeiro G.M."/>
            <person name="Porfirio-Sousa A.L."/>
            <person name="Maurer-Alcala X.X."/>
            <person name="Katz L.A."/>
            <person name="Lahr D.J.G."/>
        </authorList>
    </citation>
    <scope>NUCLEOTIDE SEQUENCE</scope>
</reference>
<evidence type="ECO:0000256" key="15">
    <source>
        <dbReference type="ARBA" id="ARBA00060276"/>
    </source>
</evidence>
<comment type="subcellular location">
    <subcellularLocation>
        <location evidence="1">Cell membrane</location>
        <topology evidence="1">Multi-pass membrane protein</topology>
    </subcellularLocation>
    <subcellularLocation>
        <location evidence="13">Peroxisome membrane</location>
    </subcellularLocation>
</comment>
<dbReference type="InterPro" id="IPR000873">
    <property type="entry name" value="AMP-dep_synth/lig_dom"/>
</dbReference>
<dbReference type="PROSITE" id="PS00455">
    <property type="entry name" value="AMP_BINDING"/>
    <property type="match status" value="1"/>
</dbReference>
<dbReference type="Pfam" id="PF00501">
    <property type="entry name" value="AMP-binding"/>
    <property type="match status" value="1"/>
</dbReference>
<dbReference type="GO" id="GO:0004467">
    <property type="term" value="F:long-chain fatty acid-CoA ligase activity"/>
    <property type="evidence" value="ECO:0007669"/>
    <property type="project" value="TreeGrafter"/>
</dbReference>
<evidence type="ECO:0000256" key="13">
    <source>
        <dbReference type="ARBA" id="ARBA00046271"/>
    </source>
</evidence>
<dbReference type="AlphaFoldDB" id="A0A6B2L0X2"/>